<protein>
    <submittedName>
        <fullName evidence="1">Uncharacterized protein</fullName>
    </submittedName>
</protein>
<gene>
    <name evidence="1" type="ORF">MCOR_7902</name>
</gene>
<dbReference type="Proteomes" id="UP000507470">
    <property type="component" value="Unassembled WGS sequence"/>
</dbReference>
<dbReference type="AlphaFoldDB" id="A0A6J8AHH9"/>
<keyword evidence="2" id="KW-1185">Reference proteome</keyword>
<organism evidence="1 2">
    <name type="scientific">Mytilus coruscus</name>
    <name type="common">Sea mussel</name>
    <dbReference type="NCBI Taxonomy" id="42192"/>
    <lineage>
        <taxon>Eukaryota</taxon>
        <taxon>Metazoa</taxon>
        <taxon>Spiralia</taxon>
        <taxon>Lophotrochozoa</taxon>
        <taxon>Mollusca</taxon>
        <taxon>Bivalvia</taxon>
        <taxon>Autobranchia</taxon>
        <taxon>Pteriomorphia</taxon>
        <taxon>Mytilida</taxon>
        <taxon>Mytiloidea</taxon>
        <taxon>Mytilidae</taxon>
        <taxon>Mytilinae</taxon>
        <taxon>Mytilus</taxon>
    </lineage>
</organism>
<dbReference type="EMBL" id="CACVKT020001464">
    <property type="protein sequence ID" value="CAC5368314.1"/>
    <property type="molecule type" value="Genomic_DNA"/>
</dbReference>
<reference evidence="1 2" key="1">
    <citation type="submission" date="2020-06" db="EMBL/GenBank/DDBJ databases">
        <authorList>
            <person name="Li R."/>
            <person name="Bekaert M."/>
        </authorList>
    </citation>
    <scope>NUCLEOTIDE SEQUENCE [LARGE SCALE GENOMIC DNA]</scope>
    <source>
        <strain evidence="2">wild</strain>
    </source>
</reference>
<accession>A0A6J8AHH9</accession>
<evidence type="ECO:0000313" key="2">
    <source>
        <dbReference type="Proteomes" id="UP000507470"/>
    </source>
</evidence>
<name>A0A6J8AHH9_MYTCO</name>
<sequence length="196" mass="22318">MYKATPNCASFSELYSYSKLYPTPNCTKLLQTTATQNCTRLLQTVLGYHKTVLCYNKLYQGTQNCLLKTVLGYFKLYSNSNSTRLLQTVQGYPNCTRLPKSVQGYSKLLLRLLKLAKDTSNCTRLPKLYKATLNCAKDISNCTRLLQTEQGYSKLYKAKTIPFCSMCSAYLTKFIKCHWLHVADCKVISNYVNVLS</sequence>
<proteinExistence type="predicted"/>
<evidence type="ECO:0000313" key="1">
    <source>
        <dbReference type="EMBL" id="CAC5368314.1"/>
    </source>
</evidence>